<evidence type="ECO:0000313" key="2">
    <source>
        <dbReference type="EMBL" id="ODN00808.1"/>
    </source>
</evidence>
<feature type="region of interest" description="Disordered" evidence="1">
    <location>
        <begin position="1"/>
        <end position="30"/>
    </location>
</feature>
<evidence type="ECO:0000313" key="3">
    <source>
        <dbReference type="Proteomes" id="UP000094527"/>
    </source>
</evidence>
<reference evidence="2 3" key="1">
    <citation type="journal article" date="2016" name="Genome Biol. Evol.">
        <title>Gene Family Evolution Reflects Adaptation to Soil Environmental Stressors in the Genome of the Collembolan Orchesella cincta.</title>
        <authorList>
            <person name="Faddeeva-Vakhrusheva A."/>
            <person name="Derks M.F."/>
            <person name="Anvar S.Y."/>
            <person name="Agamennone V."/>
            <person name="Suring W."/>
            <person name="Smit S."/>
            <person name="van Straalen N.M."/>
            <person name="Roelofs D."/>
        </authorList>
    </citation>
    <scope>NUCLEOTIDE SEQUENCE [LARGE SCALE GENOMIC DNA]</scope>
    <source>
        <tissue evidence="2">Mixed pool</tissue>
    </source>
</reference>
<dbReference type="OrthoDB" id="8247904at2759"/>
<keyword evidence="3" id="KW-1185">Reference proteome</keyword>
<dbReference type="EMBL" id="LJIJ01000185">
    <property type="protein sequence ID" value="ODN00808.1"/>
    <property type="molecule type" value="Genomic_DNA"/>
</dbReference>
<feature type="compositionally biased region" description="Low complexity" evidence="1">
    <location>
        <begin position="1"/>
        <end position="17"/>
    </location>
</feature>
<dbReference type="Proteomes" id="UP000094527">
    <property type="component" value="Unassembled WGS sequence"/>
</dbReference>
<gene>
    <name evidence="2" type="ORF">Ocin01_05849</name>
</gene>
<dbReference type="AlphaFoldDB" id="A0A1D2N6B6"/>
<evidence type="ECO:0000256" key="1">
    <source>
        <dbReference type="SAM" id="MobiDB-lite"/>
    </source>
</evidence>
<organism evidence="2 3">
    <name type="scientific">Orchesella cincta</name>
    <name type="common">Springtail</name>
    <name type="synonym">Podura cincta</name>
    <dbReference type="NCBI Taxonomy" id="48709"/>
    <lineage>
        <taxon>Eukaryota</taxon>
        <taxon>Metazoa</taxon>
        <taxon>Ecdysozoa</taxon>
        <taxon>Arthropoda</taxon>
        <taxon>Hexapoda</taxon>
        <taxon>Collembola</taxon>
        <taxon>Entomobryomorpha</taxon>
        <taxon>Entomobryoidea</taxon>
        <taxon>Orchesellidae</taxon>
        <taxon>Orchesellinae</taxon>
        <taxon>Orchesella</taxon>
    </lineage>
</organism>
<proteinExistence type="predicted"/>
<sequence length="234" mass="25904">MNPGESEGSSLLASGESPKPPDKPTQSVTTTSAVQLAVNNFVEELEDIFVNTDKLLIRNTEQTIPSSCIPESTQLVKVYEVLDGKGNPGFLLGRCQESNRTLQFVLYLRSRGSGVLRLKYYGIFDQHCEIDGAGILKFRQVSSLFGYTLEDDWKKLLKINLGCVPFCSCFIGGDITMSFQNLDGTSSGSMSCKAWPELGVNDKVFAVHFIPNLDRKAKYMLLASSLLPFKKYFS</sequence>
<name>A0A1D2N6B6_ORCCI</name>
<dbReference type="OMA" id="DQHCEID"/>
<comment type="caution">
    <text evidence="2">The sequence shown here is derived from an EMBL/GenBank/DDBJ whole genome shotgun (WGS) entry which is preliminary data.</text>
</comment>
<accession>A0A1D2N6B6</accession>
<protein>
    <submittedName>
        <fullName evidence="2">Uncharacterized protein</fullName>
    </submittedName>
</protein>